<proteinExistence type="predicted"/>
<evidence type="ECO:0000313" key="4">
    <source>
        <dbReference type="Proteomes" id="UP000675121"/>
    </source>
</evidence>
<accession>A0A9N8N6R0</accession>
<keyword evidence="4" id="KW-1185">Reference proteome</keyword>
<organism evidence="3 4">
    <name type="scientific">Paraburkholderia domus</name>
    <dbReference type="NCBI Taxonomy" id="2793075"/>
    <lineage>
        <taxon>Bacteria</taxon>
        <taxon>Pseudomonadati</taxon>
        <taxon>Pseudomonadota</taxon>
        <taxon>Betaproteobacteria</taxon>
        <taxon>Burkholderiales</taxon>
        <taxon>Burkholderiaceae</taxon>
        <taxon>Paraburkholderia</taxon>
    </lineage>
</organism>
<gene>
    <name evidence="3" type="ORF">R70211_06826</name>
</gene>
<keyword evidence="1" id="KW-0175">Coiled coil</keyword>
<dbReference type="EMBL" id="CAJNAS010000030">
    <property type="protein sequence ID" value="CAE6959390.1"/>
    <property type="molecule type" value="Genomic_DNA"/>
</dbReference>
<comment type="caution">
    <text evidence="3">The sequence shown here is derived from an EMBL/GenBank/DDBJ whole genome shotgun (WGS) entry which is preliminary data.</text>
</comment>
<sequence length="382" mass="43470">MSQADRYHYEIDRERRRDLVFQRMRDTTRPFLERYRVLLDDVSRAGLNEFAEDEFRELSARLRALETRLEIDPPGARDESRALAPRFHGLPRLARQLRQLQREAEQETIEANRAAQLEESRRSVQIREDIEKVWQEEVVGWNSPVAARSAFRELQALRERLLNGQSTASADEVATAIREVRARHEAVAAREHAELASRACDDALADILSLRRAQLEPPAAQADARAAKLREALAAATGLDSRAQIERLDALAAEEDEVELDESQRREVVRAVYQSLTAAGFVTDMPVRRGGSEGKEGDEVLIRARRPAGPQAEFRIDLRGELTYKFHQYRGAACQQDIAPVMVRLQDAYGISLSDRRVLWVNPDDTDRDARPQPDNTQENSS</sequence>
<feature type="region of interest" description="Disordered" evidence="2">
    <location>
        <begin position="363"/>
        <end position="382"/>
    </location>
</feature>
<evidence type="ECO:0000313" key="3">
    <source>
        <dbReference type="EMBL" id="CAE6959390.1"/>
    </source>
</evidence>
<evidence type="ECO:0000256" key="1">
    <source>
        <dbReference type="SAM" id="Coils"/>
    </source>
</evidence>
<evidence type="ECO:0000256" key="2">
    <source>
        <dbReference type="SAM" id="MobiDB-lite"/>
    </source>
</evidence>
<name>A0A9N8N6R0_9BURK</name>
<dbReference type="Proteomes" id="UP000675121">
    <property type="component" value="Unassembled WGS sequence"/>
</dbReference>
<dbReference type="AlphaFoldDB" id="A0A9N8N6R0"/>
<dbReference type="RefSeq" id="WP_201139490.1">
    <property type="nucleotide sequence ID" value="NZ_CAJNAS010000030.1"/>
</dbReference>
<reference evidence="3" key="1">
    <citation type="submission" date="2021-02" db="EMBL/GenBank/DDBJ databases">
        <authorList>
            <person name="Vanwijnsberghe S."/>
        </authorList>
    </citation>
    <scope>NUCLEOTIDE SEQUENCE</scope>
    <source>
        <strain evidence="3">R-70211</strain>
    </source>
</reference>
<protein>
    <submittedName>
        <fullName evidence="3">Uncharacterized protein</fullName>
    </submittedName>
</protein>
<feature type="coiled-coil region" evidence="1">
    <location>
        <begin position="48"/>
        <end position="117"/>
    </location>
</feature>